<evidence type="ECO:0000313" key="1">
    <source>
        <dbReference type="EMBL" id="KAK9906872.1"/>
    </source>
</evidence>
<organism evidence="1 2">
    <name type="scientific">Coccomyxa subellipsoidea</name>
    <dbReference type="NCBI Taxonomy" id="248742"/>
    <lineage>
        <taxon>Eukaryota</taxon>
        <taxon>Viridiplantae</taxon>
        <taxon>Chlorophyta</taxon>
        <taxon>core chlorophytes</taxon>
        <taxon>Trebouxiophyceae</taxon>
        <taxon>Trebouxiophyceae incertae sedis</taxon>
        <taxon>Coccomyxaceae</taxon>
        <taxon>Coccomyxa</taxon>
    </lineage>
</organism>
<sequence>MGASGNGRECLKVAKVLEVELAKLEHDHQGDDELVGDVRPRRRMLHPRSELQIFAALDGLCKVATRKLGGDYTAPCQRIIGEHRDALENGIYADGLEHVRHLLCMDLVHACGAHSLYDAGEL</sequence>
<accession>A0ABR2YJZ4</accession>
<keyword evidence="2" id="KW-1185">Reference proteome</keyword>
<evidence type="ECO:0000313" key="2">
    <source>
        <dbReference type="Proteomes" id="UP001491310"/>
    </source>
</evidence>
<protein>
    <submittedName>
        <fullName evidence="1">Uncharacterized protein</fullName>
    </submittedName>
</protein>
<comment type="caution">
    <text evidence="1">The sequence shown here is derived from an EMBL/GenBank/DDBJ whole genome shotgun (WGS) entry which is preliminary data.</text>
</comment>
<gene>
    <name evidence="1" type="ORF">WJX75_009499</name>
</gene>
<proteinExistence type="predicted"/>
<dbReference type="EMBL" id="JALJOT010000010">
    <property type="protein sequence ID" value="KAK9906872.1"/>
    <property type="molecule type" value="Genomic_DNA"/>
</dbReference>
<name>A0ABR2YJZ4_9CHLO</name>
<dbReference type="Proteomes" id="UP001491310">
    <property type="component" value="Unassembled WGS sequence"/>
</dbReference>
<reference evidence="1 2" key="1">
    <citation type="journal article" date="2024" name="Nat. Commun.">
        <title>Phylogenomics reveals the evolutionary origins of lichenization in chlorophyte algae.</title>
        <authorList>
            <person name="Puginier C."/>
            <person name="Libourel C."/>
            <person name="Otte J."/>
            <person name="Skaloud P."/>
            <person name="Haon M."/>
            <person name="Grisel S."/>
            <person name="Petersen M."/>
            <person name="Berrin J.G."/>
            <person name="Delaux P.M."/>
            <person name="Dal Grande F."/>
            <person name="Keller J."/>
        </authorList>
    </citation>
    <scope>NUCLEOTIDE SEQUENCE [LARGE SCALE GENOMIC DNA]</scope>
    <source>
        <strain evidence="1 2">SAG 216-7</strain>
    </source>
</reference>